<dbReference type="Proteomes" id="UP000280368">
    <property type="component" value="Unassembled WGS sequence"/>
</dbReference>
<sequence length="116" mass="13420">MSAYKIIVDDYKRRYVLENGENMYSQIYEKIKISRTFEMYIEDCIRCNRPLLAADFKMIGAAAMSFMSGHKTAIMGQLIALDIWNNRCNTNFGFLDQNELVRVADSCRNSYGPSYS</sequence>
<dbReference type="EMBL" id="REFH01000007">
    <property type="protein sequence ID" value="RMA77954.1"/>
    <property type="molecule type" value="Genomic_DNA"/>
</dbReference>
<dbReference type="AlphaFoldDB" id="A0A3M0A0Q5"/>
<protein>
    <submittedName>
        <fullName evidence="1">Uncharacterized protein</fullName>
    </submittedName>
</protein>
<reference evidence="1 2" key="1">
    <citation type="submission" date="2018-10" db="EMBL/GenBank/DDBJ databases">
        <title>Genomic Encyclopedia of Archaeal and Bacterial Type Strains, Phase II (KMG-II): from individual species to whole genera.</title>
        <authorList>
            <person name="Goeker M."/>
        </authorList>
    </citation>
    <scope>NUCLEOTIDE SEQUENCE [LARGE SCALE GENOMIC DNA]</scope>
    <source>
        <strain evidence="1 2">DSM 19727</strain>
    </source>
</reference>
<gene>
    <name evidence="1" type="ORF">BC961_0314</name>
</gene>
<evidence type="ECO:0000313" key="1">
    <source>
        <dbReference type="EMBL" id="RMA77954.1"/>
    </source>
</evidence>
<organism evidence="1 2">
    <name type="scientific">Flavobacterium weaverense</name>
    <dbReference type="NCBI Taxonomy" id="271156"/>
    <lineage>
        <taxon>Bacteria</taxon>
        <taxon>Pseudomonadati</taxon>
        <taxon>Bacteroidota</taxon>
        <taxon>Flavobacteriia</taxon>
        <taxon>Flavobacteriales</taxon>
        <taxon>Flavobacteriaceae</taxon>
        <taxon>Flavobacterium</taxon>
    </lineage>
</organism>
<dbReference type="OrthoDB" id="10000771at2"/>
<evidence type="ECO:0000313" key="2">
    <source>
        <dbReference type="Proteomes" id="UP000280368"/>
    </source>
</evidence>
<keyword evidence="2" id="KW-1185">Reference proteome</keyword>
<name>A0A3M0A0Q5_9FLAO</name>
<dbReference type="RefSeq" id="WP_121924084.1">
    <property type="nucleotide sequence ID" value="NZ_CBCSGA010000002.1"/>
</dbReference>
<proteinExistence type="predicted"/>
<accession>A0A3M0A0Q5</accession>
<comment type="caution">
    <text evidence="1">The sequence shown here is derived from an EMBL/GenBank/DDBJ whole genome shotgun (WGS) entry which is preliminary data.</text>
</comment>